<organism evidence="8 9">
    <name type="scientific">Bermanella marisrubri</name>
    <dbReference type="NCBI Taxonomy" id="207949"/>
    <lineage>
        <taxon>Bacteria</taxon>
        <taxon>Pseudomonadati</taxon>
        <taxon>Pseudomonadota</taxon>
        <taxon>Gammaproteobacteria</taxon>
        <taxon>Oceanospirillales</taxon>
        <taxon>Oceanospirillaceae</taxon>
        <taxon>Bermanella</taxon>
    </lineage>
</organism>
<dbReference type="STRING" id="207949.RED65_03700"/>
<feature type="transmembrane region" description="Helical" evidence="6">
    <location>
        <begin position="419"/>
        <end position="445"/>
    </location>
</feature>
<feature type="domain" description="ABC3 transporter permease C-terminal" evidence="7">
    <location>
        <begin position="711"/>
        <end position="824"/>
    </location>
</feature>
<keyword evidence="9" id="KW-1185">Reference proteome</keyword>
<dbReference type="Pfam" id="PF02687">
    <property type="entry name" value="FtsX"/>
    <property type="match status" value="2"/>
</dbReference>
<evidence type="ECO:0000313" key="9">
    <source>
        <dbReference type="Proteomes" id="UP000004263"/>
    </source>
</evidence>
<evidence type="ECO:0000256" key="5">
    <source>
        <dbReference type="ARBA" id="ARBA00023136"/>
    </source>
</evidence>
<evidence type="ECO:0000256" key="6">
    <source>
        <dbReference type="SAM" id="Phobius"/>
    </source>
</evidence>
<gene>
    <name evidence="8" type="ORF">RED65_03700</name>
</gene>
<dbReference type="GO" id="GO:0005886">
    <property type="term" value="C:plasma membrane"/>
    <property type="evidence" value="ECO:0007669"/>
    <property type="project" value="UniProtKB-SubCell"/>
</dbReference>
<feature type="domain" description="ABC3 transporter permease C-terminal" evidence="7">
    <location>
        <begin position="263"/>
        <end position="380"/>
    </location>
</feature>
<dbReference type="AlphaFoldDB" id="Q1N1D8"/>
<accession>Q1N1D8</accession>
<comment type="subcellular location">
    <subcellularLocation>
        <location evidence="1">Cell membrane</location>
        <topology evidence="1">Multi-pass membrane protein</topology>
    </subcellularLocation>
</comment>
<feature type="transmembrane region" description="Helical" evidence="6">
    <location>
        <begin position="468"/>
        <end position="490"/>
    </location>
</feature>
<comment type="caution">
    <text evidence="8">The sequence shown here is derived from an EMBL/GenBank/DDBJ whole genome shotgun (WGS) entry which is preliminary data.</text>
</comment>
<feature type="transmembrane region" description="Helical" evidence="6">
    <location>
        <begin position="353"/>
        <end position="375"/>
    </location>
</feature>
<feature type="transmembrane region" description="Helical" evidence="6">
    <location>
        <begin position="259"/>
        <end position="279"/>
    </location>
</feature>
<evidence type="ECO:0000256" key="2">
    <source>
        <dbReference type="ARBA" id="ARBA00022475"/>
    </source>
</evidence>
<evidence type="ECO:0000259" key="7">
    <source>
        <dbReference type="Pfam" id="PF02687"/>
    </source>
</evidence>
<keyword evidence="5 6" id="KW-0472">Membrane</keyword>
<feature type="transmembrane region" description="Helical" evidence="6">
    <location>
        <begin position="794"/>
        <end position="815"/>
    </location>
</feature>
<feature type="transmembrane region" description="Helical" evidence="6">
    <location>
        <begin position="395"/>
        <end position="413"/>
    </location>
</feature>
<evidence type="ECO:0000256" key="1">
    <source>
        <dbReference type="ARBA" id="ARBA00004651"/>
    </source>
</evidence>
<evidence type="ECO:0000256" key="3">
    <source>
        <dbReference type="ARBA" id="ARBA00022692"/>
    </source>
</evidence>
<evidence type="ECO:0000313" key="8">
    <source>
        <dbReference type="EMBL" id="EAT12112.1"/>
    </source>
</evidence>
<dbReference type="EMBL" id="AAQH01000010">
    <property type="protein sequence ID" value="EAT12112.1"/>
    <property type="molecule type" value="Genomic_DNA"/>
</dbReference>
<feature type="transmembrane region" description="Helical" evidence="6">
    <location>
        <begin position="710"/>
        <end position="733"/>
    </location>
</feature>
<feature type="transmembrane region" description="Helical" evidence="6">
    <location>
        <begin position="311"/>
        <end position="333"/>
    </location>
</feature>
<dbReference type="InterPro" id="IPR038766">
    <property type="entry name" value="Membrane_comp_ABC_pdt"/>
</dbReference>
<dbReference type="OrthoDB" id="5292592at2"/>
<protein>
    <submittedName>
        <fullName evidence="8">Permease, putative</fullName>
    </submittedName>
</protein>
<evidence type="ECO:0000256" key="4">
    <source>
        <dbReference type="ARBA" id="ARBA00022989"/>
    </source>
</evidence>
<dbReference type="PANTHER" id="PTHR30287">
    <property type="entry name" value="MEMBRANE COMPONENT OF PREDICTED ABC SUPERFAMILY METABOLITE UPTAKE TRANSPORTER"/>
    <property type="match status" value="1"/>
</dbReference>
<sequence>MSYLQLCKLSFKHWRNDLRSSEKRLLVLATLLAALSMAMISSFSDRLTRTMEYRASELIAGDLTIFSSREINPEYASKAQELGMEVSKAMGFSTMAFANDKLQLVRVRAVDERYPLKGYNQVADEFYGQGTLLAQGPEKGNVWAEERILQKLSIDIGDTIEIGESEFLVERILQQDADRSGSLFSPFGRLLMSKADVPATGVVSEGSRLWYKQYFTGSESAISSLDEWLQPKLEKQERLRGITESQDNVGGALAKAQQYLSLSSLISVLLAAVAIALCAKQYSERHFNTAALLRCLGASSAQVRTIFIVKLALTALLGAVLGALIGYVLHFALLEVVKDILPKDLMDARWLPVLLSMLSAVAVLMLIALAPILNLNKVSPVRVLRRELAPQSVRANVFFIIAVAIMVGLAYLLSGSIKLAIVFVVGLALLLLVYGILSTLMLSALNKIQHKLPSFVQLGLTQLTRHQYYARSQVAAFAFIFTSVALIWIVRGDLFDNWQAQVPEGTPNHFAINILPDRKDAFAEALDNKGLAKSAFYPMVRGRLTHINGENVSDIYPDDEGPNALRRELNLTWSSELRKDESIQSGDWFDDTSVQNNGISIEEELARRLDVNVGDKVRFNIAGQEVETTIESLRSVKWENFRPNFYVVFADGVLNDFHHTYINSFYLPPTEGKWLVQLNQKFKAVTVIEIEQILNQVRDILAQTTIAVEAILMLVLLCALVLMFATLLSTLGLRKHEAALYRTFGANEAMIRRRIRAEYVTLAMLSSILALISFESISYALYLFVFNVGWAPHFALWIGVPALALLSILSSGFYANRDVLKASPRQLLQDIA</sequence>
<dbReference type="PANTHER" id="PTHR30287:SF1">
    <property type="entry name" value="INNER MEMBRANE PROTEIN"/>
    <property type="match status" value="1"/>
</dbReference>
<name>Q1N1D8_9GAMM</name>
<reference evidence="8 9" key="1">
    <citation type="submission" date="2006-03" db="EMBL/GenBank/DDBJ databases">
        <authorList>
            <person name="Pinhassi J."/>
            <person name="Pedros-Alio C."/>
            <person name="Ferriera S."/>
            <person name="Johnson J."/>
            <person name="Kravitz S."/>
            <person name="Halpern A."/>
            <person name="Remington K."/>
            <person name="Beeson K."/>
            <person name="Tran B."/>
            <person name="Rogers Y.-H."/>
            <person name="Friedman R."/>
            <person name="Venter J.C."/>
        </authorList>
    </citation>
    <scope>NUCLEOTIDE SEQUENCE [LARGE SCALE GENOMIC DNA]</scope>
    <source>
        <strain evidence="8 9">RED65</strain>
    </source>
</reference>
<keyword evidence="2" id="KW-1003">Cell membrane</keyword>
<keyword evidence="4 6" id="KW-1133">Transmembrane helix</keyword>
<dbReference type="Proteomes" id="UP000004263">
    <property type="component" value="Unassembled WGS sequence"/>
</dbReference>
<dbReference type="RefSeq" id="WP_007019072.1">
    <property type="nucleotide sequence ID" value="NZ_CH724120.1"/>
</dbReference>
<keyword evidence="3 6" id="KW-0812">Transmembrane</keyword>
<dbReference type="HOGENOM" id="CLU_009475_2_0_6"/>
<proteinExistence type="predicted"/>
<dbReference type="InterPro" id="IPR003838">
    <property type="entry name" value="ABC3_permease_C"/>
</dbReference>
<feature type="transmembrane region" description="Helical" evidence="6">
    <location>
        <begin position="759"/>
        <end position="782"/>
    </location>
</feature>